<dbReference type="EMBL" id="AMCV02000031">
    <property type="protein sequence ID" value="TDZ17115.1"/>
    <property type="molecule type" value="Genomic_DNA"/>
</dbReference>
<accession>A0A484FHR5</accession>
<reference evidence="3" key="1">
    <citation type="journal article" date="2013" name="New Phytol.">
        <title>Comparative genomic and transcriptomic analyses reveal the hemibiotrophic stage shift of Colletotrichum fungi.</title>
        <authorList>
            <person name="Gan P."/>
            <person name="Ikeda K."/>
            <person name="Irieda H."/>
            <person name="Narusaka M."/>
            <person name="O'Connell R.J."/>
            <person name="Narusaka Y."/>
            <person name="Takano Y."/>
            <person name="Kubo Y."/>
            <person name="Shirasu K."/>
        </authorList>
    </citation>
    <scope>NUCLEOTIDE SEQUENCE [LARGE SCALE GENOMIC DNA]</scope>
    <source>
        <strain evidence="3">104-T / ATCC 96160 / CBS 514.97 / LARS 414 / MAFF 240422</strain>
    </source>
</reference>
<name>A0A484FHR5_COLOR</name>
<evidence type="ECO:0000313" key="2">
    <source>
        <dbReference type="EMBL" id="TDZ17115.1"/>
    </source>
</evidence>
<reference evidence="3" key="2">
    <citation type="journal article" date="2019" name="Mol. Plant Microbe Interact.">
        <title>Genome sequence resources for four phytopathogenic fungi from the Colletotrichum orbiculare species complex.</title>
        <authorList>
            <person name="Gan P."/>
            <person name="Tsushima A."/>
            <person name="Narusaka M."/>
            <person name="Narusaka Y."/>
            <person name="Takano Y."/>
            <person name="Kubo Y."/>
            <person name="Shirasu K."/>
        </authorList>
    </citation>
    <scope>GENOME REANNOTATION</scope>
    <source>
        <strain evidence="3">104-T / ATCC 96160 / CBS 514.97 / LARS 414 / MAFF 240422</strain>
    </source>
</reference>
<dbReference type="Proteomes" id="UP000014480">
    <property type="component" value="Unassembled WGS sequence"/>
</dbReference>
<comment type="caution">
    <text evidence="2">The sequence shown here is derived from an EMBL/GenBank/DDBJ whole genome shotgun (WGS) entry which is preliminary data.</text>
</comment>
<organism evidence="2 3">
    <name type="scientific">Colletotrichum orbiculare (strain 104-T / ATCC 96160 / CBS 514.97 / LARS 414 / MAFF 240422)</name>
    <name type="common">Cucumber anthracnose fungus</name>
    <name type="synonym">Colletotrichum lagenarium</name>
    <dbReference type="NCBI Taxonomy" id="1213857"/>
    <lineage>
        <taxon>Eukaryota</taxon>
        <taxon>Fungi</taxon>
        <taxon>Dikarya</taxon>
        <taxon>Ascomycota</taxon>
        <taxon>Pezizomycotina</taxon>
        <taxon>Sordariomycetes</taxon>
        <taxon>Hypocreomycetidae</taxon>
        <taxon>Glomerellales</taxon>
        <taxon>Glomerellaceae</taxon>
        <taxon>Colletotrichum</taxon>
        <taxon>Colletotrichum orbiculare species complex</taxon>
    </lineage>
</organism>
<proteinExistence type="predicted"/>
<dbReference type="AlphaFoldDB" id="A0A484FHR5"/>
<keyword evidence="3" id="KW-1185">Reference proteome</keyword>
<feature type="region of interest" description="Disordered" evidence="1">
    <location>
        <begin position="36"/>
        <end position="74"/>
    </location>
</feature>
<evidence type="ECO:0000256" key="1">
    <source>
        <dbReference type="SAM" id="MobiDB-lite"/>
    </source>
</evidence>
<evidence type="ECO:0000313" key="3">
    <source>
        <dbReference type="Proteomes" id="UP000014480"/>
    </source>
</evidence>
<gene>
    <name evidence="2" type="ORF">Cob_v009790</name>
</gene>
<sequence length="137" mass="15240">MRVVAVFLHLFSRNVGVVFGTRRWLLAPPPLLDEDIHHAPCTPSGRGDDPRSVSAPDSLASRGTEATKPLHQLQPLWPVDVEQDARTAKYHHLSRRSRGDLSRPAWRLSWDALPRPTIAADRTAAASRSMICDSLSF</sequence>
<protein>
    <submittedName>
        <fullName evidence="2">Uncharacterized protein</fullName>
    </submittedName>
</protein>